<sequence length="184" mass="20679">MNIAYADSLNRDSAMECELLRLRPATPEDREFLREVFISTRTEEFSRSGWGEAEILALLSSQFDMQDSYYRRHYPGARFDIVTKADVAVGRLYHYTGADELRIIDIALLPAFRGTGIGSHIMRAMVTQAAQNGLTATLYVETVNPVKTLYQRLGFIETGKNGIYERMCRKAAPFDGEPANIAGL</sequence>
<dbReference type="EMBL" id="FNKP01000002">
    <property type="protein sequence ID" value="SDR21722.1"/>
    <property type="molecule type" value="Genomic_DNA"/>
</dbReference>
<dbReference type="Pfam" id="PF00583">
    <property type="entry name" value="Acetyltransf_1"/>
    <property type="match status" value="1"/>
</dbReference>
<dbReference type="InterPro" id="IPR000182">
    <property type="entry name" value="GNAT_dom"/>
</dbReference>
<accession>A0A1H1H8C7</accession>
<dbReference type="RefSeq" id="WP_083380010.1">
    <property type="nucleotide sequence ID" value="NZ_FNKP01000002.1"/>
</dbReference>
<dbReference type="AlphaFoldDB" id="A0A1H1H8C7"/>
<keyword evidence="2" id="KW-0689">Ribosomal protein</keyword>
<dbReference type="Gene3D" id="3.40.630.30">
    <property type="match status" value="1"/>
</dbReference>
<evidence type="ECO:0000313" key="2">
    <source>
        <dbReference type="EMBL" id="SDR21722.1"/>
    </source>
</evidence>
<evidence type="ECO:0000313" key="3">
    <source>
        <dbReference type="Proteomes" id="UP000183487"/>
    </source>
</evidence>
<gene>
    <name evidence="2" type="ORF">SAMN05443245_3632</name>
</gene>
<dbReference type="Proteomes" id="UP000183487">
    <property type="component" value="Unassembled WGS sequence"/>
</dbReference>
<keyword evidence="2" id="KW-0687">Ribonucleoprotein</keyword>
<feature type="domain" description="N-acetyltransferase" evidence="1">
    <location>
        <begin position="20"/>
        <end position="175"/>
    </location>
</feature>
<dbReference type="GO" id="GO:0016747">
    <property type="term" value="F:acyltransferase activity, transferring groups other than amino-acyl groups"/>
    <property type="evidence" value="ECO:0007669"/>
    <property type="project" value="InterPro"/>
</dbReference>
<dbReference type="GO" id="GO:0005840">
    <property type="term" value="C:ribosome"/>
    <property type="evidence" value="ECO:0007669"/>
    <property type="project" value="UniProtKB-KW"/>
</dbReference>
<dbReference type="InterPro" id="IPR016181">
    <property type="entry name" value="Acyl_CoA_acyltransferase"/>
</dbReference>
<dbReference type="CDD" id="cd04301">
    <property type="entry name" value="NAT_SF"/>
    <property type="match status" value="1"/>
</dbReference>
<dbReference type="OrthoDB" id="5525374at2"/>
<reference evidence="3" key="1">
    <citation type="submission" date="2016-10" db="EMBL/GenBank/DDBJ databases">
        <authorList>
            <person name="Varghese N."/>
            <person name="Submissions S."/>
        </authorList>
    </citation>
    <scope>NUCLEOTIDE SEQUENCE [LARGE SCALE GENOMIC DNA]</scope>
    <source>
        <strain evidence="3">GAS106B</strain>
    </source>
</reference>
<name>A0A1H1H8C7_9BURK</name>
<organism evidence="2 3">
    <name type="scientific">Paraburkholderia fungorum</name>
    <dbReference type="NCBI Taxonomy" id="134537"/>
    <lineage>
        <taxon>Bacteria</taxon>
        <taxon>Pseudomonadati</taxon>
        <taxon>Pseudomonadota</taxon>
        <taxon>Betaproteobacteria</taxon>
        <taxon>Burkholderiales</taxon>
        <taxon>Burkholderiaceae</taxon>
        <taxon>Paraburkholderia</taxon>
    </lineage>
</organism>
<dbReference type="PROSITE" id="PS51186">
    <property type="entry name" value="GNAT"/>
    <property type="match status" value="1"/>
</dbReference>
<evidence type="ECO:0000259" key="1">
    <source>
        <dbReference type="PROSITE" id="PS51186"/>
    </source>
</evidence>
<protein>
    <submittedName>
        <fullName evidence="2">Ribosomal protein S18 acetylase RimI</fullName>
    </submittedName>
</protein>
<dbReference type="SUPFAM" id="SSF55729">
    <property type="entry name" value="Acyl-CoA N-acyltransferases (Nat)"/>
    <property type="match status" value="1"/>
</dbReference>
<proteinExistence type="predicted"/>
<keyword evidence="3" id="KW-1185">Reference proteome</keyword>